<organism evidence="9 10">
    <name type="scientific">Cladophialophora immunda</name>
    <dbReference type="NCBI Taxonomy" id="569365"/>
    <lineage>
        <taxon>Eukaryota</taxon>
        <taxon>Fungi</taxon>
        <taxon>Dikarya</taxon>
        <taxon>Ascomycota</taxon>
        <taxon>Pezizomycotina</taxon>
        <taxon>Eurotiomycetes</taxon>
        <taxon>Chaetothyriomycetidae</taxon>
        <taxon>Chaetothyriales</taxon>
        <taxon>Herpotrichiellaceae</taxon>
        <taxon>Cladophialophora</taxon>
    </lineage>
</organism>
<proteinExistence type="predicted"/>
<evidence type="ECO:0000313" key="9">
    <source>
        <dbReference type="EMBL" id="KIW29750.1"/>
    </source>
</evidence>
<dbReference type="OrthoDB" id="2154091at2759"/>
<evidence type="ECO:0000256" key="1">
    <source>
        <dbReference type="ARBA" id="ARBA00022723"/>
    </source>
</evidence>
<evidence type="ECO:0000256" key="3">
    <source>
        <dbReference type="ARBA" id="ARBA00023015"/>
    </source>
</evidence>
<evidence type="ECO:0000313" key="10">
    <source>
        <dbReference type="Proteomes" id="UP000054466"/>
    </source>
</evidence>
<dbReference type="SMART" id="SM00906">
    <property type="entry name" value="Fungal_trans"/>
    <property type="match status" value="1"/>
</dbReference>
<keyword evidence="3" id="KW-0805">Transcription regulation</keyword>
<dbReference type="Proteomes" id="UP000054466">
    <property type="component" value="Unassembled WGS sequence"/>
</dbReference>
<dbReference type="PANTHER" id="PTHR31313">
    <property type="entry name" value="TY1 ENHANCER ACTIVATOR"/>
    <property type="match status" value="1"/>
</dbReference>
<evidence type="ECO:0000256" key="4">
    <source>
        <dbReference type="ARBA" id="ARBA00023125"/>
    </source>
</evidence>
<keyword evidence="4" id="KW-0238">DNA-binding</keyword>
<keyword evidence="10" id="KW-1185">Reference proteome</keyword>
<evidence type="ECO:0000256" key="2">
    <source>
        <dbReference type="ARBA" id="ARBA00022833"/>
    </source>
</evidence>
<dbReference type="InterPro" id="IPR007219">
    <property type="entry name" value="XnlR_reg_dom"/>
</dbReference>
<evidence type="ECO:0000256" key="6">
    <source>
        <dbReference type="ARBA" id="ARBA00023242"/>
    </source>
</evidence>
<dbReference type="AlphaFoldDB" id="A0A0D2CHV0"/>
<name>A0A0D2CHV0_9EURO</name>
<dbReference type="PANTHER" id="PTHR31313:SF81">
    <property type="entry name" value="TY1 ENHANCER ACTIVATOR"/>
    <property type="match status" value="1"/>
</dbReference>
<evidence type="ECO:0000256" key="5">
    <source>
        <dbReference type="ARBA" id="ARBA00023163"/>
    </source>
</evidence>
<dbReference type="EMBL" id="KN847042">
    <property type="protein sequence ID" value="KIW29750.1"/>
    <property type="molecule type" value="Genomic_DNA"/>
</dbReference>
<accession>A0A0D2CHV0</accession>
<dbReference type="VEuPathDB" id="FungiDB:PV07_05539"/>
<keyword evidence="6" id="KW-0539">Nucleus</keyword>
<dbReference type="Pfam" id="PF04082">
    <property type="entry name" value="Fungal_trans"/>
    <property type="match status" value="1"/>
</dbReference>
<keyword evidence="5" id="KW-0804">Transcription</keyword>
<dbReference type="HOGENOM" id="CLU_004291_4_0_1"/>
<protein>
    <recommendedName>
        <fullName evidence="8">Xylanolytic transcriptional activator regulatory domain-containing protein</fullName>
    </recommendedName>
</protein>
<dbReference type="STRING" id="569365.A0A0D2CHV0"/>
<keyword evidence="1" id="KW-0479">Metal-binding</keyword>
<evidence type="ECO:0000256" key="7">
    <source>
        <dbReference type="SAM" id="MobiDB-lite"/>
    </source>
</evidence>
<dbReference type="GO" id="GO:0006351">
    <property type="term" value="P:DNA-templated transcription"/>
    <property type="evidence" value="ECO:0007669"/>
    <property type="project" value="InterPro"/>
</dbReference>
<dbReference type="InterPro" id="IPR051615">
    <property type="entry name" value="Transcr_Regulatory_Elem"/>
</dbReference>
<feature type="compositionally biased region" description="Polar residues" evidence="7">
    <location>
        <begin position="43"/>
        <end position="58"/>
    </location>
</feature>
<sequence length="698" mass="78667">MKRLDGSELTLCRPRSRVFVHSLLEHIELLESRLKEVDGELPQQPQQHDIQVPTQQTQRAEDVAQQPPGPWPDHTSRDRFDLSQLESEEAGFQDDQGLTSLSDGEPQDRTPASNTTSGDDGAVLHADLADRSELNEHREDTTNSLLFESTRLKYDGTTGQLRYFTPLARYQLYAEQLDDSHRSSSGSWHLQRRLHHMIKDLSSETYNHLMTCFWTYYNASLKLIDQDSFQQDRDGDKLHYSVFLHICCLAMGFRHADKSRPDIEALDRGNRHSTFHESARYTVESELENPQGLTTMQGLLILSDLECAVGRDRAGWMYAGVACRFAFEMGLSIDHSKSTLPQREIQSRQRLLRACVFYDRIWAILSGHPTVIRKSDLTFTVFSHTYSKVLASASKASTRLAESQEETYAWDALLELMELAIKVGDHIANTTSTLELDDAAGKFMAATGLHGELESWQRRLPAQLRWNSENVQSSSVMFFFIHQLFHSTLIQLHSSLVEDEPPQLRQSGGNKISDVGAISSFQTLSKSICLENAISIVRNMDAYCTRFGMQSLIVFSPQPASVALTTLLTHLAEFENSAKTTTILQHVHTLTKVLQKMSESYQTAQSMCTVLDHILPQTTSLDASNAAELGNPRQSLQDVPQPSLQPVQRRTLERSMHPEHWPHYQGGNSAGDKDAITTTRFEGSRPATIRSLHGAILT</sequence>
<reference evidence="9 10" key="1">
    <citation type="submission" date="2015-01" db="EMBL/GenBank/DDBJ databases">
        <title>The Genome Sequence of Cladophialophora immunda CBS83496.</title>
        <authorList>
            <consortium name="The Broad Institute Genomics Platform"/>
            <person name="Cuomo C."/>
            <person name="de Hoog S."/>
            <person name="Gorbushina A."/>
            <person name="Stielow B."/>
            <person name="Teixiera M."/>
            <person name="Abouelleil A."/>
            <person name="Chapman S.B."/>
            <person name="Priest M."/>
            <person name="Young S.K."/>
            <person name="Wortman J."/>
            <person name="Nusbaum C."/>
            <person name="Birren B."/>
        </authorList>
    </citation>
    <scope>NUCLEOTIDE SEQUENCE [LARGE SCALE GENOMIC DNA]</scope>
    <source>
        <strain evidence="9 10">CBS 83496</strain>
    </source>
</reference>
<feature type="region of interest" description="Disordered" evidence="7">
    <location>
        <begin position="39"/>
        <end position="122"/>
    </location>
</feature>
<evidence type="ECO:0000259" key="8">
    <source>
        <dbReference type="SMART" id="SM00906"/>
    </source>
</evidence>
<gene>
    <name evidence="9" type="ORF">PV07_05539</name>
</gene>
<dbReference type="GO" id="GO:0008270">
    <property type="term" value="F:zinc ion binding"/>
    <property type="evidence" value="ECO:0007669"/>
    <property type="project" value="InterPro"/>
</dbReference>
<keyword evidence="2" id="KW-0862">Zinc</keyword>
<dbReference type="RefSeq" id="XP_016249966.1">
    <property type="nucleotide sequence ID" value="XM_016392447.1"/>
</dbReference>
<feature type="domain" description="Xylanolytic transcriptional activator regulatory" evidence="8">
    <location>
        <begin position="315"/>
        <end position="388"/>
    </location>
</feature>
<dbReference type="CDD" id="cd12148">
    <property type="entry name" value="fungal_TF_MHR"/>
    <property type="match status" value="1"/>
</dbReference>
<dbReference type="GO" id="GO:0003677">
    <property type="term" value="F:DNA binding"/>
    <property type="evidence" value="ECO:0007669"/>
    <property type="project" value="UniProtKB-KW"/>
</dbReference>
<dbReference type="GeneID" id="27344733"/>